<feature type="domain" description="Glycosyl transferase family 1" evidence="2">
    <location>
        <begin position="213"/>
        <end position="359"/>
    </location>
</feature>
<organism evidence="3 4">
    <name type="scientific">Enterococcus columbae DSM 7374 = ATCC 51263</name>
    <dbReference type="NCBI Taxonomy" id="1121865"/>
    <lineage>
        <taxon>Bacteria</taxon>
        <taxon>Bacillati</taxon>
        <taxon>Bacillota</taxon>
        <taxon>Bacilli</taxon>
        <taxon>Lactobacillales</taxon>
        <taxon>Enterococcaceae</taxon>
        <taxon>Enterococcus</taxon>
    </lineage>
</organism>
<comment type="caution">
    <text evidence="3">The sequence shown here is derived from an EMBL/GenBank/DDBJ whole genome shotgun (WGS) entry which is preliminary data.</text>
</comment>
<dbReference type="PANTHER" id="PTHR46401">
    <property type="entry name" value="GLYCOSYLTRANSFERASE WBBK-RELATED"/>
    <property type="match status" value="1"/>
</dbReference>
<evidence type="ECO:0000313" key="4">
    <source>
        <dbReference type="Proteomes" id="UP000014113"/>
    </source>
</evidence>
<dbReference type="eggNOG" id="COG0438">
    <property type="taxonomic scope" value="Bacteria"/>
</dbReference>
<reference evidence="3 4" key="1">
    <citation type="submission" date="2013-03" db="EMBL/GenBank/DDBJ databases">
        <title>The Genome Sequence of Enterococcus columbae ATCC_51263 (PacBio/Illumina hybrid assembly).</title>
        <authorList>
            <consortium name="The Broad Institute Genomics Platform"/>
            <consortium name="The Broad Institute Genome Sequencing Center for Infectious Disease"/>
            <person name="Earl A."/>
            <person name="Russ C."/>
            <person name="Gilmore M."/>
            <person name="Surin D."/>
            <person name="Walker B."/>
            <person name="Young S."/>
            <person name="Zeng Q."/>
            <person name="Gargeya S."/>
            <person name="Fitzgerald M."/>
            <person name="Haas B."/>
            <person name="Abouelleil A."/>
            <person name="Allen A.W."/>
            <person name="Alvarado L."/>
            <person name="Arachchi H.M."/>
            <person name="Berlin A.M."/>
            <person name="Chapman S.B."/>
            <person name="Gainer-Dewar J."/>
            <person name="Goldberg J."/>
            <person name="Griggs A."/>
            <person name="Gujja S."/>
            <person name="Hansen M."/>
            <person name="Howarth C."/>
            <person name="Imamovic A."/>
            <person name="Ireland A."/>
            <person name="Larimer J."/>
            <person name="McCowan C."/>
            <person name="Murphy C."/>
            <person name="Pearson M."/>
            <person name="Poon T.W."/>
            <person name="Priest M."/>
            <person name="Roberts A."/>
            <person name="Saif S."/>
            <person name="Shea T."/>
            <person name="Sisk P."/>
            <person name="Sykes S."/>
            <person name="Wortman J."/>
            <person name="Nusbaum C."/>
            <person name="Birren B."/>
        </authorList>
    </citation>
    <scope>NUCLEOTIDE SEQUENCE [LARGE SCALE GENOMIC DNA]</scope>
    <source>
        <strain evidence="3 4">ATCC 51263</strain>
    </source>
</reference>
<dbReference type="PATRIC" id="fig|1121865.3.peg.1279"/>
<gene>
    <name evidence="3" type="ORF">I568_01932</name>
</gene>
<dbReference type="Proteomes" id="UP000014113">
    <property type="component" value="Unassembled WGS sequence"/>
</dbReference>
<evidence type="ECO:0000256" key="1">
    <source>
        <dbReference type="ARBA" id="ARBA00022679"/>
    </source>
</evidence>
<dbReference type="Gene3D" id="3.40.50.2000">
    <property type="entry name" value="Glycogen Phosphorylase B"/>
    <property type="match status" value="1"/>
</dbReference>
<sequence length="390" mass="45461">MKTLLFDLLNAQPIGSSKFHGGGEYIKRVFDRLVQEYSKIIRIIAFYDHDKFLDEWLIKLMEDYRIETVNVKSIYELPNVFSNNEIDLFYTGLPYEYRTEILPKGVYKVATFHGMRAVECPHDEYEYKYTDSMKVKMKEQVRTFLKNTKWGYAKNKEQGIANYKECIAAFDKIVCVSNHTKYSLLNYFPELSEDQVEVRYSPLKNSTSRSIEKKFDNLVKEKYILLLGGNRWIKNSYRGLKALDDLYSRGHLQNIKTVVVGNLSKTVRSELVNNDKYDIKGYVSDDELEFLYRNCELFLYPTLNEGFGYPPLEAMIYGKTCIVSGICSLPEICGDAVYYINPTDIGEIQNRILCALSVPINTEHVVLQSKKIQERQENDLKMLCEMILRD</sequence>
<dbReference type="SUPFAM" id="SSF53756">
    <property type="entry name" value="UDP-Glycosyltransferase/glycogen phosphorylase"/>
    <property type="match status" value="1"/>
</dbReference>
<keyword evidence="1" id="KW-0808">Transferase</keyword>
<dbReference type="InterPro" id="IPR001296">
    <property type="entry name" value="Glyco_trans_1"/>
</dbReference>
<evidence type="ECO:0000259" key="2">
    <source>
        <dbReference type="Pfam" id="PF00534"/>
    </source>
</evidence>
<dbReference type="RefSeq" id="WP_016183459.1">
    <property type="nucleotide sequence ID" value="NZ_JXKI01000004.1"/>
</dbReference>
<dbReference type="GO" id="GO:0016757">
    <property type="term" value="F:glycosyltransferase activity"/>
    <property type="evidence" value="ECO:0007669"/>
    <property type="project" value="InterPro"/>
</dbReference>
<dbReference type="AlphaFoldDB" id="S1MTS6"/>
<keyword evidence="4" id="KW-1185">Reference proteome</keyword>
<name>S1MTS6_9ENTE</name>
<dbReference type="PANTHER" id="PTHR46401:SF2">
    <property type="entry name" value="GLYCOSYLTRANSFERASE WBBK-RELATED"/>
    <property type="match status" value="1"/>
</dbReference>
<accession>S1MTS6</accession>
<dbReference type="STRING" id="1121865.OMW_01318"/>
<proteinExistence type="predicted"/>
<dbReference type="GO" id="GO:0009103">
    <property type="term" value="P:lipopolysaccharide biosynthetic process"/>
    <property type="evidence" value="ECO:0007669"/>
    <property type="project" value="TreeGrafter"/>
</dbReference>
<dbReference type="EMBL" id="ASWJ01000009">
    <property type="protein sequence ID" value="EOW80232.1"/>
    <property type="molecule type" value="Genomic_DNA"/>
</dbReference>
<dbReference type="OrthoDB" id="9797829at2"/>
<evidence type="ECO:0000313" key="3">
    <source>
        <dbReference type="EMBL" id="EOW80232.1"/>
    </source>
</evidence>
<dbReference type="Pfam" id="PF00534">
    <property type="entry name" value="Glycos_transf_1"/>
    <property type="match status" value="1"/>
</dbReference>
<protein>
    <recommendedName>
        <fullName evidence="2">Glycosyl transferase family 1 domain-containing protein</fullName>
    </recommendedName>
</protein>